<dbReference type="Gene3D" id="3.40.50.1820">
    <property type="entry name" value="alpha/beta hydrolase"/>
    <property type="match status" value="1"/>
</dbReference>
<dbReference type="GO" id="GO:0009696">
    <property type="term" value="P:salicylic acid metabolic process"/>
    <property type="evidence" value="ECO:0007669"/>
    <property type="project" value="TreeGrafter"/>
</dbReference>
<name>A0A1S2YCG5_CICAR</name>
<dbReference type="GeneID" id="101502885"/>
<evidence type="ECO:0000256" key="1">
    <source>
        <dbReference type="ARBA" id="ARBA00022801"/>
    </source>
</evidence>
<sequence>MRFTNNIESTKEAQKAMAVREIEEGVDSRENNIPLKQHFVLVHGIGGGSWCWYKIKCLMENSGYKVSCIDLKSGGIDQSDADSILTFDDYNKPLIDFMSNLPHNEKVILVGHSAGGLSITHVCHKFANKVDLAVYVAATMLKFGFSTDEDLKDGVPDLTEFGDVYELGFGLGQDKPPTSALVKKEFQRKIIYPLSPHEDSTLAGMLLKPGPLVALTSARFKENDEVEKVGRVYIRTRHDSVVKAEQQEAMINKWPPGTVYELDSDHSPFFSTPFLLFGLLVKAAAILTLDAST</sequence>
<reference evidence="3" key="1">
    <citation type="journal article" date="2013" name="Nat. Biotechnol.">
        <title>Draft genome sequence of chickpea (Cicer arietinum) provides a resource for trait improvement.</title>
        <authorList>
            <person name="Varshney R.K."/>
            <person name="Song C."/>
            <person name="Saxena R.K."/>
            <person name="Azam S."/>
            <person name="Yu S."/>
            <person name="Sharpe A.G."/>
            <person name="Cannon S."/>
            <person name="Baek J."/>
            <person name="Rosen B.D."/>
            <person name="Tar'an B."/>
            <person name="Millan T."/>
            <person name="Zhang X."/>
            <person name="Ramsay L.D."/>
            <person name="Iwata A."/>
            <person name="Wang Y."/>
            <person name="Nelson W."/>
            <person name="Farmer A.D."/>
            <person name="Gaur P.M."/>
            <person name="Soderlund C."/>
            <person name="Penmetsa R.V."/>
            <person name="Xu C."/>
            <person name="Bharti A.K."/>
            <person name="He W."/>
            <person name="Winter P."/>
            <person name="Zhao S."/>
            <person name="Hane J.K."/>
            <person name="Carrasquilla-Garcia N."/>
            <person name="Condie J.A."/>
            <person name="Upadhyaya H.D."/>
            <person name="Luo M.C."/>
            <person name="Thudi M."/>
            <person name="Gowda C.L."/>
            <person name="Singh N.P."/>
            <person name="Lichtenzveig J."/>
            <person name="Gali K.K."/>
            <person name="Rubio J."/>
            <person name="Nadarajan N."/>
            <person name="Dolezel J."/>
            <person name="Bansal K.C."/>
            <person name="Xu X."/>
            <person name="Edwards D."/>
            <person name="Zhang G."/>
            <person name="Kahl G."/>
            <person name="Gil J."/>
            <person name="Singh K.B."/>
            <person name="Datta S.K."/>
            <person name="Jackson S.A."/>
            <person name="Wang J."/>
            <person name="Cook D.R."/>
        </authorList>
    </citation>
    <scope>NUCLEOTIDE SEQUENCE [LARGE SCALE GENOMIC DNA]</scope>
    <source>
        <strain evidence="3">cv. CDC Frontier</strain>
    </source>
</reference>
<dbReference type="FunFam" id="3.40.50.1820:FF:000025">
    <property type="entry name" value="putative methylesterase 11, chloroplastic"/>
    <property type="match status" value="1"/>
</dbReference>
<dbReference type="GO" id="GO:0009694">
    <property type="term" value="P:jasmonic acid metabolic process"/>
    <property type="evidence" value="ECO:0007669"/>
    <property type="project" value="TreeGrafter"/>
</dbReference>
<dbReference type="Pfam" id="PF12697">
    <property type="entry name" value="Abhydrolase_6"/>
    <property type="match status" value="1"/>
</dbReference>
<reference evidence="4" key="2">
    <citation type="submission" date="2025-08" db="UniProtKB">
        <authorList>
            <consortium name="RefSeq"/>
        </authorList>
    </citation>
    <scope>IDENTIFICATION</scope>
    <source>
        <tissue evidence="4">Etiolated seedlings</tissue>
    </source>
</reference>
<dbReference type="Proteomes" id="UP000087171">
    <property type="component" value="Chromosome Ca5"/>
</dbReference>
<dbReference type="PANTHER" id="PTHR10992:SF1032">
    <property type="entry name" value="METHYLESTERASE 17"/>
    <property type="match status" value="1"/>
</dbReference>
<dbReference type="InterPro" id="IPR000073">
    <property type="entry name" value="AB_hydrolase_1"/>
</dbReference>
<dbReference type="PaxDb" id="3827-XP_004502811.1"/>
<dbReference type="RefSeq" id="XP_004502811.1">
    <property type="nucleotide sequence ID" value="XM_004502754.3"/>
</dbReference>
<evidence type="ECO:0000259" key="2">
    <source>
        <dbReference type="Pfam" id="PF12697"/>
    </source>
</evidence>
<dbReference type="SUPFAM" id="SSF53474">
    <property type="entry name" value="alpha/beta-Hydrolases"/>
    <property type="match status" value="1"/>
</dbReference>
<dbReference type="OrthoDB" id="1263307at2759"/>
<keyword evidence="3" id="KW-1185">Reference proteome</keyword>
<gene>
    <name evidence="4" type="primary">LOC101502885</name>
</gene>
<evidence type="ECO:0000313" key="3">
    <source>
        <dbReference type="Proteomes" id="UP000087171"/>
    </source>
</evidence>
<dbReference type="InterPro" id="IPR029058">
    <property type="entry name" value="AB_hydrolase_fold"/>
</dbReference>
<feature type="domain" description="AB hydrolase-1" evidence="2">
    <location>
        <begin position="39"/>
        <end position="273"/>
    </location>
</feature>
<accession>A0A1S2YCG5</accession>
<evidence type="ECO:0000313" key="4">
    <source>
        <dbReference type="RefSeq" id="XP_004502811.1"/>
    </source>
</evidence>
<dbReference type="eggNOG" id="ENOG502QPPA">
    <property type="taxonomic scope" value="Eukaryota"/>
</dbReference>
<dbReference type="KEGG" id="cam:101502885"/>
<dbReference type="InterPro" id="IPR045889">
    <property type="entry name" value="MES/HNL"/>
</dbReference>
<dbReference type="GO" id="GO:0080031">
    <property type="term" value="F:methyl salicylate esterase activity"/>
    <property type="evidence" value="ECO:0007669"/>
    <property type="project" value="TreeGrafter"/>
</dbReference>
<organism evidence="3 4">
    <name type="scientific">Cicer arietinum</name>
    <name type="common">Chickpea</name>
    <name type="synonym">Garbanzo</name>
    <dbReference type="NCBI Taxonomy" id="3827"/>
    <lineage>
        <taxon>Eukaryota</taxon>
        <taxon>Viridiplantae</taxon>
        <taxon>Streptophyta</taxon>
        <taxon>Embryophyta</taxon>
        <taxon>Tracheophyta</taxon>
        <taxon>Spermatophyta</taxon>
        <taxon>Magnoliopsida</taxon>
        <taxon>eudicotyledons</taxon>
        <taxon>Gunneridae</taxon>
        <taxon>Pentapetalae</taxon>
        <taxon>rosids</taxon>
        <taxon>fabids</taxon>
        <taxon>Fabales</taxon>
        <taxon>Fabaceae</taxon>
        <taxon>Papilionoideae</taxon>
        <taxon>50 kb inversion clade</taxon>
        <taxon>NPAAA clade</taxon>
        <taxon>Hologalegina</taxon>
        <taxon>IRL clade</taxon>
        <taxon>Cicereae</taxon>
        <taxon>Cicer</taxon>
    </lineage>
</organism>
<dbReference type="AlphaFoldDB" id="A0A1S2YCG5"/>
<keyword evidence="1" id="KW-0378">Hydrolase</keyword>
<dbReference type="PANTHER" id="PTHR10992">
    <property type="entry name" value="METHYLESTERASE FAMILY MEMBER"/>
    <property type="match status" value="1"/>
</dbReference>
<dbReference type="GO" id="GO:0080030">
    <property type="term" value="F:methyl indole-3-acetate esterase activity"/>
    <property type="evidence" value="ECO:0007669"/>
    <property type="project" value="TreeGrafter"/>
</dbReference>
<dbReference type="GO" id="GO:0080032">
    <property type="term" value="F:methyl jasmonate esterase activity"/>
    <property type="evidence" value="ECO:0007669"/>
    <property type="project" value="TreeGrafter"/>
</dbReference>
<protein>
    <submittedName>
        <fullName evidence="4">Methylesterase 17</fullName>
    </submittedName>
</protein>
<proteinExistence type="predicted"/>